<evidence type="ECO:0008006" key="3">
    <source>
        <dbReference type="Google" id="ProtNLM"/>
    </source>
</evidence>
<accession>A0AAC9FGG8</accession>
<gene>
    <name evidence="1" type="ORF">ATM17_20860</name>
</gene>
<dbReference type="SUPFAM" id="SSF51197">
    <property type="entry name" value="Clavaminate synthase-like"/>
    <property type="match status" value="1"/>
</dbReference>
<organism evidence="1 2">
    <name type="scientific">Sphingopyxis macrogoltabida</name>
    <name type="common">Sphingomonas macrogoltabidus</name>
    <dbReference type="NCBI Taxonomy" id="33050"/>
    <lineage>
        <taxon>Bacteria</taxon>
        <taxon>Pseudomonadati</taxon>
        <taxon>Pseudomonadota</taxon>
        <taxon>Alphaproteobacteria</taxon>
        <taxon>Sphingomonadales</taxon>
        <taxon>Sphingomonadaceae</taxon>
        <taxon>Sphingopyxis</taxon>
    </lineage>
</organism>
<dbReference type="Pfam" id="PF05721">
    <property type="entry name" value="PhyH"/>
    <property type="match status" value="1"/>
</dbReference>
<protein>
    <recommendedName>
        <fullName evidence="3">Phytanoyl-CoA dioxygenase</fullName>
    </recommendedName>
</protein>
<proteinExistence type="predicted"/>
<dbReference type="KEGG" id="smaz:LH19_20315"/>
<sequence>MQPWHRAAASDRGSKMQAIEVERFRRDGFLAIPQLIGADTVAELAGVYDAMLRGEIDCSATDNPLGMTTRQIMVPSAYHPIFRDNPALDAARDIARALLGIDDPKPVFDMLIYKEPGQLATTPWHQDYSYAEMPFTPAGTPVPSDEYVQFWVALDDVDEENGCMHFVPGAHRAPLLDHYIAGGDADYSQRLLAIRDPEAALDLDTAVACPLKAGGATVHNYGTPHFTSGNRTTDRPRRAYIFNFSSRDPRA</sequence>
<dbReference type="EMBL" id="CP013344">
    <property type="protein sequence ID" value="AMU91470.1"/>
    <property type="molecule type" value="Genomic_DNA"/>
</dbReference>
<name>A0AAC9FGG8_SPHMC</name>
<dbReference type="GO" id="GO:0005506">
    <property type="term" value="F:iron ion binding"/>
    <property type="evidence" value="ECO:0007669"/>
    <property type="project" value="UniProtKB-ARBA"/>
</dbReference>
<evidence type="ECO:0000313" key="2">
    <source>
        <dbReference type="Proteomes" id="UP000076088"/>
    </source>
</evidence>
<evidence type="ECO:0000313" key="1">
    <source>
        <dbReference type="EMBL" id="AMU91470.1"/>
    </source>
</evidence>
<dbReference type="PANTHER" id="PTHR20883">
    <property type="entry name" value="PHYTANOYL-COA DIOXYGENASE DOMAIN CONTAINING 1"/>
    <property type="match status" value="1"/>
</dbReference>
<reference evidence="2" key="1">
    <citation type="submission" date="2015-11" db="EMBL/GenBank/DDBJ databases">
        <title>Complete genome sequence of a polyethylene-glycol degrader Sphingopyxis macrogoltabida 203N (NBRC 111659).</title>
        <authorList>
            <person name="Yoshiyuki O."/>
            <person name="Shouta N."/>
            <person name="Nagata Y."/>
            <person name="Numata M."/>
            <person name="Tsuchikane K."/>
            <person name="Hosoyama A."/>
            <person name="Yamazoe A."/>
            <person name="Tsuda M."/>
            <person name="Fujita N."/>
            <person name="Kawai F."/>
        </authorList>
    </citation>
    <scope>NUCLEOTIDE SEQUENCE [LARGE SCALE GENOMIC DNA]</scope>
    <source>
        <strain evidence="2">203N</strain>
    </source>
</reference>
<dbReference type="Proteomes" id="UP000076088">
    <property type="component" value="Chromosome"/>
</dbReference>
<dbReference type="InterPro" id="IPR008775">
    <property type="entry name" value="Phytyl_CoA_dOase-like"/>
</dbReference>
<reference evidence="1 2" key="2">
    <citation type="journal article" date="2016" name="Genome Announc.">
        <title>Complete Genome Sequence of Sphingopyxis macrogoltabida Strain 203N (NBRC 111659), a Polyethylene Glycol Degrader.</title>
        <authorList>
            <person name="Ohtsubo Y."/>
            <person name="Nonoyama S."/>
            <person name="Nagata Y."/>
            <person name="Numata M."/>
            <person name="Tsuchikane K."/>
            <person name="Hosoyama A."/>
            <person name="Yamazoe A."/>
            <person name="Tsuda M."/>
            <person name="Fujita N."/>
            <person name="Kawai F."/>
        </authorList>
    </citation>
    <scope>NUCLEOTIDE SEQUENCE [LARGE SCALE GENOMIC DNA]</scope>
    <source>
        <strain evidence="1 2">203N</strain>
    </source>
</reference>
<dbReference type="Gene3D" id="2.60.120.620">
    <property type="entry name" value="q2cbj1_9rhob like domain"/>
    <property type="match status" value="1"/>
</dbReference>
<dbReference type="PANTHER" id="PTHR20883:SF46">
    <property type="entry name" value="PHYTANOYL-COA HYDROXYLASE"/>
    <property type="match status" value="1"/>
</dbReference>
<dbReference type="GO" id="GO:0016706">
    <property type="term" value="F:2-oxoglutarate-dependent dioxygenase activity"/>
    <property type="evidence" value="ECO:0007669"/>
    <property type="project" value="UniProtKB-ARBA"/>
</dbReference>
<keyword evidence="2" id="KW-1185">Reference proteome</keyword>
<dbReference type="AlphaFoldDB" id="A0AAC9FGG8"/>